<keyword evidence="1" id="KW-0472">Membrane</keyword>
<organism evidence="2 3">
    <name type="scientific">Allotamlana fucoidanivorans</name>
    <dbReference type="NCBI Taxonomy" id="2583814"/>
    <lineage>
        <taxon>Bacteria</taxon>
        <taxon>Pseudomonadati</taxon>
        <taxon>Bacteroidota</taxon>
        <taxon>Flavobacteriia</taxon>
        <taxon>Flavobacteriales</taxon>
        <taxon>Flavobacteriaceae</taxon>
        <taxon>Allotamlana</taxon>
    </lineage>
</organism>
<keyword evidence="1" id="KW-1133">Transmembrane helix</keyword>
<evidence type="ECO:0000313" key="2">
    <source>
        <dbReference type="EMBL" id="TNJ44518.1"/>
    </source>
</evidence>
<evidence type="ECO:0000256" key="1">
    <source>
        <dbReference type="SAM" id="Phobius"/>
    </source>
</evidence>
<keyword evidence="3" id="KW-1185">Reference proteome</keyword>
<dbReference type="RefSeq" id="WP_139696408.1">
    <property type="nucleotide sequence ID" value="NZ_CP074074.1"/>
</dbReference>
<protein>
    <submittedName>
        <fullName evidence="2">Uncharacterized protein</fullName>
    </submittedName>
</protein>
<comment type="caution">
    <text evidence="2">The sequence shown here is derived from an EMBL/GenBank/DDBJ whole genome shotgun (WGS) entry which is preliminary data.</text>
</comment>
<reference evidence="2 3" key="1">
    <citation type="submission" date="2019-05" db="EMBL/GenBank/DDBJ databases">
        <title>Tamlana fucoidanivorans sp. nov., isolated from the surface of algae collected from Fujian province in China.</title>
        <authorList>
            <person name="Li J."/>
        </authorList>
    </citation>
    <scope>NUCLEOTIDE SEQUENCE [LARGE SCALE GENOMIC DNA]</scope>
    <source>
        <strain evidence="2 3">CW2-9</strain>
    </source>
</reference>
<evidence type="ECO:0000313" key="3">
    <source>
        <dbReference type="Proteomes" id="UP000308713"/>
    </source>
</evidence>
<proteinExistence type="predicted"/>
<sequence length="123" mass="14662">MAKTIQLKLNKRLLTNLLKSIVISLVVIFILEHFGRIEYKKPRSDKYYAIYHTFFDGSVYSDTNFLTKNNYPKFGEVETYTELLPYRILATIYSEEDFVAFLILTGIIWLIFIFKQYVRIKIE</sequence>
<keyword evidence="1" id="KW-0812">Transmembrane</keyword>
<dbReference type="Proteomes" id="UP000308713">
    <property type="component" value="Unassembled WGS sequence"/>
</dbReference>
<dbReference type="AlphaFoldDB" id="A0A5C4SKJ5"/>
<dbReference type="EMBL" id="VDCS01000007">
    <property type="protein sequence ID" value="TNJ44518.1"/>
    <property type="molecule type" value="Genomic_DNA"/>
</dbReference>
<feature type="transmembrane region" description="Helical" evidence="1">
    <location>
        <begin position="98"/>
        <end position="118"/>
    </location>
</feature>
<feature type="transmembrane region" description="Helical" evidence="1">
    <location>
        <begin position="12"/>
        <end position="31"/>
    </location>
</feature>
<accession>A0A5C4SKJ5</accession>
<name>A0A5C4SKJ5_9FLAO</name>
<gene>
    <name evidence="2" type="ORF">FGF67_07680</name>
</gene>